<keyword evidence="3" id="KW-1185">Reference proteome</keyword>
<organism evidence="2 3">
    <name type="scientific">Microbacterium allomyrinae</name>
    <dbReference type="NCBI Taxonomy" id="2830666"/>
    <lineage>
        <taxon>Bacteria</taxon>
        <taxon>Bacillati</taxon>
        <taxon>Actinomycetota</taxon>
        <taxon>Actinomycetes</taxon>
        <taxon>Micrococcales</taxon>
        <taxon>Microbacteriaceae</taxon>
        <taxon>Microbacterium</taxon>
    </lineage>
</organism>
<dbReference type="RefSeq" id="WP_229385138.1">
    <property type="nucleotide sequence ID" value="NZ_JAGTTN010000004.1"/>
</dbReference>
<comment type="caution">
    <text evidence="2">The sequence shown here is derived from an EMBL/GenBank/DDBJ whole genome shotgun (WGS) entry which is preliminary data.</text>
</comment>
<dbReference type="EMBL" id="JAGTTN010000004">
    <property type="protein sequence ID" value="MCC2033171.1"/>
    <property type="molecule type" value="Genomic_DNA"/>
</dbReference>
<gene>
    <name evidence="2" type="ORF">KEC57_13375</name>
</gene>
<evidence type="ECO:0000313" key="2">
    <source>
        <dbReference type="EMBL" id="MCC2033171.1"/>
    </source>
</evidence>
<reference evidence="2" key="1">
    <citation type="submission" date="2021-04" db="EMBL/GenBank/DDBJ databases">
        <title>Microbacterium tenobrionis sp. nov. and Microbacterium allomyrinae sp. nov., isolated from larvae of Tenobrio molitor and Allomyrina dichotoma, respectively.</title>
        <authorList>
            <person name="Lee S.D."/>
        </authorList>
    </citation>
    <scope>NUCLEOTIDE SEQUENCE</scope>
    <source>
        <strain evidence="2">BWT-G7</strain>
    </source>
</reference>
<sequence length="100" mass="10149">MAEIEGKWAIEVATLAGSRRYDLTLSVAGTTLTGTAVGATGPVPIRNGTAAGDTVAFRLDLAAPLPTSLVFQMRVIGNRMTGTAQSGPFPASSVVGTRTG</sequence>
<proteinExistence type="predicted"/>
<protein>
    <submittedName>
        <fullName evidence="2">Uncharacterized protein</fullName>
    </submittedName>
</protein>
<dbReference type="AlphaFoldDB" id="A0A9X1LWV0"/>
<accession>A0A9X1LWV0</accession>
<evidence type="ECO:0000313" key="3">
    <source>
        <dbReference type="Proteomes" id="UP001139354"/>
    </source>
</evidence>
<dbReference type="Proteomes" id="UP001139354">
    <property type="component" value="Unassembled WGS sequence"/>
</dbReference>
<name>A0A9X1LWV0_9MICO</name>
<evidence type="ECO:0000256" key="1">
    <source>
        <dbReference type="SAM" id="MobiDB-lite"/>
    </source>
</evidence>
<feature type="region of interest" description="Disordered" evidence="1">
    <location>
        <begin position="81"/>
        <end position="100"/>
    </location>
</feature>